<name>A0A3S5ALG4_9PLAT</name>
<dbReference type="GO" id="GO:0005230">
    <property type="term" value="F:extracellular ligand-gated monoatomic ion channel activity"/>
    <property type="evidence" value="ECO:0007669"/>
    <property type="project" value="InterPro"/>
</dbReference>
<dbReference type="OrthoDB" id="8890589at2759"/>
<feature type="domain" description="Neurotransmitter-gated ion-channel ligand-binding" evidence="1">
    <location>
        <begin position="3"/>
        <end position="76"/>
    </location>
</feature>
<dbReference type="InterPro" id="IPR006202">
    <property type="entry name" value="Neur_chan_lig-bd"/>
</dbReference>
<evidence type="ECO:0000313" key="3">
    <source>
        <dbReference type="Proteomes" id="UP000784294"/>
    </source>
</evidence>
<evidence type="ECO:0000259" key="1">
    <source>
        <dbReference type="Pfam" id="PF02931"/>
    </source>
</evidence>
<evidence type="ECO:0000313" key="2">
    <source>
        <dbReference type="EMBL" id="VEL32404.1"/>
    </source>
</evidence>
<protein>
    <recommendedName>
        <fullName evidence="1">Neurotransmitter-gated ion-channel ligand-binding domain-containing protein</fullName>
    </recommendedName>
</protein>
<gene>
    <name evidence="2" type="ORF">PXEA_LOCUS25844</name>
</gene>
<dbReference type="Proteomes" id="UP000784294">
    <property type="component" value="Unassembled WGS sequence"/>
</dbReference>
<accession>A0A3S5ALG4</accession>
<dbReference type="AlphaFoldDB" id="A0A3S5ALG4"/>
<sequence>MFEDYSLNMFLRQFWRDERLSFVGKHNKSLNLNSMRQRLWTPDLYFINEKAGNFHTVTTPNLLLRLDPDGSIMFSQNYVGSEMLV</sequence>
<organism evidence="2 3">
    <name type="scientific">Protopolystoma xenopodis</name>
    <dbReference type="NCBI Taxonomy" id="117903"/>
    <lineage>
        <taxon>Eukaryota</taxon>
        <taxon>Metazoa</taxon>
        <taxon>Spiralia</taxon>
        <taxon>Lophotrochozoa</taxon>
        <taxon>Platyhelminthes</taxon>
        <taxon>Monogenea</taxon>
        <taxon>Polyopisthocotylea</taxon>
        <taxon>Polystomatidea</taxon>
        <taxon>Polystomatidae</taxon>
        <taxon>Protopolystoma</taxon>
    </lineage>
</organism>
<dbReference type="SUPFAM" id="SSF63712">
    <property type="entry name" value="Nicotinic receptor ligand binding domain-like"/>
    <property type="match status" value="1"/>
</dbReference>
<dbReference type="EMBL" id="CAAALY010244145">
    <property type="protein sequence ID" value="VEL32404.1"/>
    <property type="molecule type" value="Genomic_DNA"/>
</dbReference>
<dbReference type="GO" id="GO:0016020">
    <property type="term" value="C:membrane"/>
    <property type="evidence" value="ECO:0007669"/>
    <property type="project" value="InterPro"/>
</dbReference>
<dbReference type="InterPro" id="IPR036734">
    <property type="entry name" value="Neur_chan_lig-bd_sf"/>
</dbReference>
<dbReference type="Pfam" id="PF02931">
    <property type="entry name" value="Neur_chan_LBD"/>
    <property type="match status" value="1"/>
</dbReference>
<comment type="caution">
    <text evidence="2">The sequence shown here is derived from an EMBL/GenBank/DDBJ whole genome shotgun (WGS) entry which is preliminary data.</text>
</comment>
<keyword evidence="3" id="KW-1185">Reference proteome</keyword>
<reference evidence="2" key="1">
    <citation type="submission" date="2018-11" db="EMBL/GenBank/DDBJ databases">
        <authorList>
            <consortium name="Pathogen Informatics"/>
        </authorList>
    </citation>
    <scope>NUCLEOTIDE SEQUENCE</scope>
</reference>
<proteinExistence type="predicted"/>
<dbReference type="Gene3D" id="2.70.170.10">
    <property type="entry name" value="Neurotransmitter-gated ion-channel ligand-binding domain"/>
    <property type="match status" value="1"/>
</dbReference>